<gene>
    <name evidence="4" type="ORF">SAMN05421670_0506</name>
</gene>
<sequence>MNEEMKRFVEIDVDTIEEKPLTDIQKQKIRKNARTKKAPNRTWKKFVTAAVVSLVALSGSLYALPTIASQLPFVENILEKIDPNFVPKNYVALATIINQVESSNGIDIMIENAVYDGTTLMVAYAIHSDKDLGEQPLTDTMFDIKGATAATGASSLEKSADGLYTGIIKMTPTFNKHLDVLKIKWQPEKITNPDTNETFEGDWSFAFTMDTLPGKLEHLKITSTNDKAKIQINKVNYTDLSTVIHYEYNIDPAIMKKQPLSSIHFVKAIDNHGNEYEIHDNGGAISEDGHGFDWSFALYNLSEDVTTITLTAEICYVSQSGEITSDMRELLEPITVELNR</sequence>
<dbReference type="Proteomes" id="UP000198734">
    <property type="component" value="Unassembled WGS sequence"/>
</dbReference>
<dbReference type="EMBL" id="FOXU01000001">
    <property type="protein sequence ID" value="SFP97650.1"/>
    <property type="molecule type" value="Genomic_DNA"/>
</dbReference>
<dbReference type="Pfam" id="PF18705">
    <property type="entry name" value="DUF5643"/>
    <property type="match status" value="1"/>
</dbReference>
<evidence type="ECO:0000313" key="5">
    <source>
        <dbReference type="Proteomes" id="UP000198734"/>
    </source>
</evidence>
<keyword evidence="5" id="KW-1185">Reference proteome</keyword>
<dbReference type="InterPro" id="IPR040680">
    <property type="entry name" value="DUF5643"/>
</dbReference>
<dbReference type="Gene3D" id="2.60.40.1640">
    <property type="entry name" value="Conserved domain protein"/>
    <property type="match status" value="1"/>
</dbReference>
<evidence type="ECO:0008006" key="6">
    <source>
        <dbReference type="Google" id="ProtNLM"/>
    </source>
</evidence>
<dbReference type="InterPro" id="IPR025436">
    <property type="entry name" value="DUF4179"/>
</dbReference>
<keyword evidence="1" id="KW-1133">Transmembrane helix</keyword>
<dbReference type="RefSeq" id="WP_093533868.1">
    <property type="nucleotide sequence ID" value="NZ_FOXU01000001.1"/>
</dbReference>
<evidence type="ECO:0000313" key="4">
    <source>
        <dbReference type="EMBL" id="SFP97650.1"/>
    </source>
</evidence>
<dbReference type="STRING" id="126156.SAMN05421670_0506"/>
<accession>A0A1I5UR13</accession>
<feature type="domain" description="DUF4179" evidence="2">
    <location>
        <begin position="40"/>
        <end position="128"/>
    </location>
</feature>
<evidence type="ECO:0000259" key="2">
    <source>
        <dbReference type="Pfam" id="PF13786"/>
    </source>
</evidence>
<dbReference type="OrthoDB" id="2541898at2"/>
<feature type="transmembrane region" description="Helical" evidence="1">
    <location>
        <begin position="46"/>
        <end position="64"/>
    </location>
</feature>
<feature type="domain" description="DUF5643" evidence="3">
    <location>
        <begin position="220"/>
        <end position="327"/>
    </location>
</feature>
<evidence type="ECO:0000256" key="1">
    <source>
        <dbReference type="SAM" id="Phobius"/>
    </source>
</evidence>
<dbReference type="AlphaFoldDB" id="A0A1I5UR13"/>
<dbReference type="Gene3D" id="2.60.40.1630">
    <property type="entry name" value="bacillus anthracis domain"/>
    <property type="match status" value="1"/>
</dbReference>
<evidence type="ECO:0000259" key="3">
    <source>
        <dbReference type="Pfam" id="PF18705"/>
    </source>
</evidence>
<protein>
    <recommendedName>
        <fullName evidence="6">DUF4179 domain-containing protein</fullName>
    </recommendedName>
</protein>
<dbReference type="Pfam" id="PF13786">
    <property type="entry name" value="DUF4179"/>
    <property type="match status" value="1"/>
</dbReference>
<keyword evidence="1" id="KW-0472">Membrane</keyword>
<name>A0A1I5UR13_9BACI</name>
<reference evidence="5" key="1">
    <citation type="submission" date="2016-10" db="EMBL/GenBank/DDBJ databases">
        <authorList>
            <person name="Varghese N."/>
            <person name="Submissions S."/>
        </authorList>
    </citation>
    <scope>NUCLEOTIDE SEQUENCE [LARGE SCALE GENOMIC DNA]</scope>
    <source>
        <strain evidence="5">DSM 11706</strain>
    </source>
</reference>
<keyword evidence="1" id="KW-0812">Transmembrane</keyword>
<proteinExistence type="predicted"/>
<organism evidence="4 5">
    <name type="scientific">Psychrobacillus psychrotolerans</name>
    <dbReference type="NCBI Taxonomy" id="126156"/>
    <lineage>
        <taxon>Bacteria</taxon>
        <taxon>Bacillati</taxon>
        <taxon>Bacillota</taxon>
        <taxon>Bacilli</taxon>
        <taxon>Bacillales</taxon>
        <taxon>Bacillaceae</taxon>
        <taxon>Psychrobacillus</taxon>
    </lineage>
</organism>